<dbReference type="InterPro" id="IPR050109">
    <property type="entry name" value="HTH-type_TetR-like_transc_reg"/>
</dbReference>
<dbReference type="Pfam" id="PF00440">
    <property type="entry name" value="TetR_N"/>
    <property type="match status" value="1"/>
</dbReference>
<comment type="caution">
    <text evidence="4">The sequence shown here is derived from an EMBL/GenBank/DDBJ whole genome shotgun (WGS) entry which is preliminary data.</text>
</comment>
<reference evidence="4 5" key="1">
    <citation type="submission" date="2023-07" db="EMBL/GenBank/DDBJ databases">
        <title>Sorghum-associated microbial communities from plants grown in Nebraska, USA.</title>
        <authorList>
            <person name="Schachtman D."/>
        </authorList>
    </citation>
    <scope>NUCLEOTIDE SEQUENCE [LARGE SCALE GENOMIC DNA]</scope>
    <source>
        <strain evidence="4 5">BE332</strain>
    </source>
</reference>
<protein>
    <submittedName>
        <fullName evidence="4">AcrR family transcriptional regulator</fullName>
    </submittedName>
</protein>
<feature type="DNA-binding region" description="H-T-H motif" evidence="2">
    <location>
        <begin position="37"/>
        <end position="56"/>
    </location>
</feature>
<dbReference type="Gene3D" id="1.10.10.60">
    <property type="entry name" value="Homeodomain-like"/>
    <property type="match status" value="1"/>
</dbReference>
<dbReference type="InterPro" id="IPR009057">
    <property type="entry name" value="Homeodomain-like_sf"/>
</dbReference>
<keyword evidence="5" id="KW-1185">Reference proteome</keyword>
<dbReference type="PANTHER" id="PTHR30055:SF226">
    <property type="entry name" value="HTH-TYPE TRANSCRIPTIONAL REGULATOR PKSA"/>
    <property type="match status" value="1"/>
</dbReference>
<dbReference type="Gene3D" id="1.10.357.10">
    <property type="entry name" value="Tetracycline Repressor, domain 2"/>
    <property type="match status" value="1"/>
</dbReference>
<organism evidence="4 5">
    <name type="scientific">Cellulomonas humilata</name>
    <dbReference type="NCBI Taxonomy" id="144055"/>
    <lineage>
        <taxon>Bacteria</taxon>
        <taxon>Bacillati</taxon>
        <taxon>Actinomycetota</taxon>
        <taxon>Actinomycetes</taxon>
        <taxon>Micrococcales</taxon>
        <taxon>Cellulomonadaceae</taxon>
        <taxon>Cellulomonas</taxon>
    </lineage>
</organism>
<evidence type="ECO:0000256" key="1">
    <source>
        <dbReference type="ARBA" id="ARBA00023125"/>
    </source>
</evidence>
<accession>A0ABU0EG00</accession>
<dbReference type="SUPFAM" id="SSF46689">
    <property type="entry name" value="Homeodomain-like"/>
    <property type="match status" value="1"/>
</dbReference>
<evidence type="ECO:0000256" key="2">
    <source>
        <dbReference type="PROSITE-ProRule" id="PRU00335"/>
    </source>
</evidence>
<evidence type="ECO:0000259" key="3">
    <source>
        <dbReference type="PROSITE" id="PS50977"/>
    </source>
</evidence>
<evidence type="ECO:0000313" key="5">
    <source>
        <dbReference type="Proteomes" id="UP001239626"/>
    </source>
</evidence>
<evidence type="ECO:0000313" key="4">
    <source>
        <dbReference type="EMBL" id="MDQ0374195.1"/>
    </source>
</evidence>
<dbReference type="EMBL" id="JAUSVB010000003">
    <property type="protein sequence ID" value="MDQ0374195.1"/>
    <property type="molecule type" value="Genomic_DNA"/>
</dbReference>
<dbReference type="PRINTS" id="PR00455">
    <property type="entry name" value="HTHTETR"/>
</dbReference>
<dbReference type="RefSeq" id="WP_307492725.1">
    <property type="nucleotide sequence ID" value="NZ_JAUSVB010000003.1"/>
</dbReference>
<dbReference type="InterPro" id="IPR001647">
    <property type="entry name" value="HTH_TetR"/>
</dbReference>
<dbReference type="PROSITE" id="PS50977">
    <property type="entry name" value="HTH_TETR_2"/>
    <property type="match status" value="1"/>
</dbReference>
<sequence length="195" mass="20913">MPRIDAPTLVQHRAAREQALLEAARGLLTAQPDTVPSLAEVGALAGLSRSSVYQYYASREDLLAAVVADSFPRWQQRLDAAVASADGPRARVLAFLRANLELVADGEHALARTLAVVAPSEDLARQSREFHDQLLLPVVDALVEIGVPDPATTTELVNALVHAASRRVEQDGDLERAYAAAASLLDAYLREVESG</sequence>
<name>A0ABU0EG00_9CELL</name>
<gene>
    <name evidence="4" type="ORF">J2X26_002516</name>
</gene>
<dbReference type="Proteomes" id="UP001239626">
    <property type="component" value="Unassembled WGS sequence"/>
</dbReference>
<keyword evidence="1 2" id="KW-0238">DNA-binding</keyword>
<dbReference type="PANTHER" id="PTHR30055">
    <property type="entry name" value="HTH-TYPE TRANSCRIPTIONAL REGULATOR RUTR"/>
    <property type="match status" value="1"/>
</dbReference>
<feature type="domain" description="HTH tetR-type" evidence="3">
    <location>
        <begin position="14"/>
        <end position="74"/>
    </location>
</feature>
<proteinExistence type="predicted"/>